<comment type="subcellular location">
    <subcellularLocation>
        <location evidence="4">Cytoplasm</location>
    </subcellularLocation>
</comment>
<keyword evidence="1 4" id="KW-0963">Cytoplasm</keyword>
<organism evidence="5 7">
    <name type="scientific">Treponema socranskii subsp. socranskii VPI DR56BR1116 = ATCC 35536</name>
    <dbReference type="NCBI Taxonomy" id="1125725"/>
    <lineage>
        <taxon>Bacteria</taxon>
        <taxon>Pseudomonadati</taxon>
        <taxon>Spirochaetota</taxon>
        <taxon>Spirochaetia</taxon>
        <taxon>Spirochaetales</taxon>
        <taxon>Treponemataceae</taxon>
        <taxon>Treponema</taxon>
    </lineage>
</organism>
<dbReference type="NCBIfam" id="NF009793">
    <property type="entry name" value="PRK13285.1-1"/>
    <property type="match status" value="1"/>
</dbReference>
<dbReference type="InterPro" id="IPR003775">
    <property type="entry name" value="Flagellar_assembly_factor_FliW"/>
</dbReference>
<reference evidence="7 8" key="1">
    <citation type="submission" date="2013-08" db="EMBL/GenBank/DDBJ databases">
        <authorList>
            <person name="Durkin A.S."/>
            <person name="Haft D.R."/>
            <person name="McCorrison J."/>
            <person name="Torralba M."/>
            <person name="Gillis M."/>
            <person name="Haft D.H."/>
            <person name="Methe B."/>
            <person name="Sutton G."/>
            <person name="Nelson K.E."/>
        </authorList>
    </citation>
    <scope>NUCLEOTIDE SEQUENCE [LARGE SCALE GENOMIC DNA]</scope>
    <source>
        <strain evidence="6 8">ATCC 35536</strain>
        <strain evidence="5 7">VPI DR56BR1116</strain>
    </source>
</reference>
<evidence type="ECO:0000256" key="2">
    <source>
        <dbReference type="ARBA" id="ARBA00022795"/>
    </source>
</evidence>
<evidence type="ECO:0000313" key="6">
    <source>
        <dbReference type="EMBL" id="ERK04902.1"/>
    </source>
</evidence>
<evidence type="ECO:0000256" key="1">
    <source>
        <dbReference type="ARBA" id="ARBA00022490"/>
    </source>
</evidence>
<protein>
    <recommendedName>
        <fullName evidence="4">Flagellar assembly factor FliW</fullName>
    </recommendedName>
</protein>
<comment type="similarity">
    <text evidence="4">Belongs to the FliW family.</text>
</comment>
<dbReference type="SUPFAM" id="SSF141457">
    <property type="entry name" value="BH3618-like"/>
    <property type="match status" value="1"/>
</dbReference>
<dbReference type="Proteomes" id="UP000016646">
    <property type="component" value="Unassembled WGS sequence"/>
</dbReference>
<dbReference type="RefSeq" id="WP_021331399.1">
    <property type="nucleotide sequence ID" value="NZ_AUZJ01000064.1"/>
</dbReference>
<dbReference type="GO" id="GO:0006417">
    <property type="term" value="P:regulation of translation"/>
    <property type="evidence" value="ECO:0007669"/>
    <property type="project" value="UniProtKB-KW"/>
</dbReference>
<comment type="function">
    <text evidence="4">Acts as an anti-CsrA protein, binds CsrA and prevents it from repressing translation of its target genes, one of which is flagellin. Binds to flagellin and participates in the assembly of the flagellum.</text>
</comment>
<evidence type="ECO:0000256" key="4">
    <source>
        <dbReference type="HAMAP-Rule" id="MF_01185"/>
    </source>
</evidence>
<proteinExistence type="inferred from homology"/>
<keyword evidence="4" id="KW-0143">Chaperone</keyword>
<accession>U1F6Q9</accession>
<gene>
    <name evidence="4" type="primary">fliW</name>
    <name evidence="6" type="ORF">HMPREF0860_1244</name>
    <name evidence="5" type="ORF">HMPREF1325_1106</name>
</gene>
<comment type="subunit">
    <text evidence="4">Interacts with translational regulator CsrA and flagellin(s).</text>
</comment>
<dbReference type="Pfam" id="PF02623">
    <property type="entry name" value="FliW"/>
    <property type="match status" value="1"/>
</dbReference>
<keyword evidence="2 4" id="KW-1005">Bacterial flagellum biogenesis</keyword>
<dbReference type="AlphaFoldDB" id="U1F6Q9"/>
<dbReference type="EMBL" id="AVQI01000008">
    <property type="protein sequence ID" value="ERK04902.1"/>
    <property type="molecule type" value="Genomic_DNA"/>
</dbReference>
<evidence type="ECO:0000256" key="3">
    <source>
        <dbReference type="ARBA" id="ARBA00022845"/>
    </source>
</evidence>
<dbReference type="PATRIC" id="fig|1125725.3.peg.2406"/>
<dbReference type="PANTHER" id="PTHR39190">
    <property type="entry name" value="FLAGELLAR ASSEMBLY FACTOR FLIW"/>
    <property type="match status" value="1"/>
</dbReference>
<dbReference type="EMBL" id="AUZJ01000064">
    <property type="protein sequence ID" value="ERF59667.1"/>
    <property type="molecule type" value="Genomic_DNA"/>
</dbReference>
<dbReference type="HAMAP" id="MF_01185">
    <property type="entry name" value="FliW"/>
    <property type="match status" value="1"/>
</dbReference>
<dbReference type="GO" id="GO:0005737">
    <property type="term" value="C:cytoplasm"/>
    <property type="evidence" value="ECO:0007669"/>
    <property type="project" value="UniProtKB-SubCell"/>
</dbReference>
<dbReference type="PANTHER" id="PTHR39190:SF1">
    <property type="entry name" value="FLAGELLAR ASSEMBLY FACTOR FLIW"/>
    <property type="match status" value="1"/>
</dbReference>
<dbReference type="InterPro" id="IPR024046">
    <property type="entry name" value="Flagellar_assmbl_FliW_dom_sf"/>
</dbReference>
<comment type="caution">
    <text evidence="5">The sequence shown here is derived from an EMBL/GenBank/DDBJ whole genome shotgun (WGS) entry which is preliminary data.</text>
</comment>
<evidence type="ECO:0000313" key="7">
    <source>
        <dbReference type="Proteomes" id="UP000016412"/>
    </source>
</evidence>
<dbReference type="Proteomes" id="UP000016412">
    <property type="component" value="Unassembled WGS sequence"/>
</dbReference>
<name>U1F6Q9_TRESO</name>
<dbReference type="OrthoDB" id="9801235at2"/>
<keyword evidence="8" id="KW-1185">Reference proteome</keyword>
<keyword evidence="3 4" id="KW-0810">Translation regulation</keyword>
<sequence length="147" mass="16470">MDVKTKAMGVKSVEENHIVTFPEGLFGFEEYKKYATMESEWAPLIWLQSLDDERLAFLLIDPFLICDDYEADIDDESLKKIDVRSPEDLIVMAVVTVPSDGSAVTANLQGPIVINKKNNLCVQVILSDGRWTTKHAILDALKKRGGK</sequence>
<evidence type="ECO:0000313" key="5">
    <source>
        <dbReference type="EMBL" id="ERF59667.1"/>
    </source>
</evidence>
<evidence type="ECO:0000313" key="8">
    <source>
        <dbReference type="Proteomes" id="UP000016646"/>
    </source>
</evidence>
<dbReference type="Gene3D" id="2.30.290.10">
    <property type="entry name" value="BH3618-like"/>
    <property type="match status" value="1"/>
</dbReference>
<dbReference type="STRING" id="1125725.HMPREF1325_1106"/>
<dbReference type="GO" id="GO:0044780">
    <property type="term" value="P:bacterial-type flagellum assembly"/>
    <property type="evidence" value="ECO:0007669"/>
    <property type="project" value="UniProtKB-UniRule"/>
</dbReference>
<dbReference type="eggNOG" id="COG1699">
    <property type="taxonomic scope" value="Bacteria"/>
</dbReference>